<sequence>TCRFCTIFFQDSVTPSCAIPSFFSTATELLNSRSSFRKDFSSRYSGGFGAAFVCISHGRYPGNLLVWSEGSQPHETRSARNARHFAHNPHVLQPPIPIDRRAEKENKKGGSGGDTGGSCVAANKNDKHDSSLQQQVNVALDGAVSTSSSALNSLACALAKAGETAALVRVWDALGGSQGASPATWLAVEALHARGKDRIPNGTLRLPALSARALAPARRLHKICKGRRMSARSAGVQDYIANGLAWVAAQRVAGRSLDAGSGRARSIMAKELRKALSINLETARGLVTTLKRKKAF</sequence>
<feature type="region of interest" description="Disordered" evidence="1">
    <location>
        <begin position="89"/>
        <end position="120"/>
    </location>
</feature>
<evidence type="ECO:0000313" key="2">
    <source>
        <dbReference type="EMBL" id="KAK3238831.1"/>
    </source>
</evidence>
<protein>
    <submittedName>
        <fullName evidence="2">Uncharacterized protein</fullName>
    </submittedName>
</protein>
<dbReference type="EMBL" id="LGRX02034093">
    <property type="protein sequence ID" value="KAK3238831.1"/>
    <property type="molecule type" value="Genomic_DNA"/>
</dbReference>
<comment type="caution">
    <text evidence="2">The sequence shown here is derived from an EMBL/GenBank/DDBJ whole genome shotgun (WGS) entry which is preliminary data.</text>
</comment>
<feature type="non-terminal residue" evidence="2">
    <location>
        <position position="1"/>
    </location>
</feature>
<evidence type="ECO:0000313" key="3">
    <source>
        <dbReference type="Proteomes" id="UP001190700"/>
    </source>
</evidence>
<gene>
    <name evidence="2" type="ORF">CYMTET_51187</name>
</gene>
<dbReference type="Proteomes" id="UP001190700">
    <property type="component" value="Unassembled WGS sequence"/>
</dbReference>
<evidence type="ECO:0000256" key="1">
    <source>
        <dbReference type="SAM" id="MobiDB-lite"/>
    </source>
</evidence>
<organism evidence="2 3">
    <name type="scientific">Cymbomonas tetramitiformis</name>
    <dbReference type="NCBI Taxonomy" id="36881"/>
    <lineage>
        <taxon>Eukaryota</taxon>
        <taxon>Viridiplantae</taxon>
        <taxon>Chlorophyta</taxon>
        <taxon>Pyramimonadophyceae</taxon>
        <taxon>Pyramimonadales</taxon>
        <taxon>Pyramimonadaceae</taxon>
        <taxon>Cymbomonas</taxon>
    </lineage>
</organism>
<reference evidence="2 3" key="1">
    <citation type="journal article" date="2015" name="Genome Biol. Evol.">
        <title>Comparative Genomics of a Bacterivorous Green Alga Reveals Evolutionary Causalities and Consequences of Phago-Mixotrophic Mode of Nutrition.</title>
        <authorList>
            <person name="Burns J.A."/>
            <person name="Paasch A."/>
            <person name="Narechania A."/>
            <person name="Kim E."/>
        </authorList>
    </citation>
    <scope>NUCLEOTIDE SEQUENCE [LARGE SCALE GENOMIC DNA]</scope>
    <source>
        <strain evidence="2 3">PLY_AMNH</strain>
    </source>
</reference>
<keyword evidence="3" id="KW-1185">Reference proteome</keyword>
<feature type="compositionally biased region" description="Basic and acidic residues" evidence="1">
    <location>
        <begin position="98"/>
        <end position="108"/>
    </location>
</feature>
<name>A0AAE0BLQ5_9CHLO</name>
<proteinExistence type="predicted"/>
<accession>A0AAE0BLQ5</accession>
<dbReference type="AlphaFoldDB" id="A0AAE0BLQ5"/>